<organism evidence="1 2">
    <name type="scientific">Sphingobacterium psychroaquaticum</name>
    <dbReference type="NCBI Taxonomy" id="561061"/>
    <lineage>
        <taxon>Bacteria</taxon>
        <taxon>Pseudomonadati</taxon>
        <taxon>Bacteroidota</taxon>
        <taxon>Sphingobacteriia</taxon>
        <taxon>Sphingobacteriales</taxon>
        <taxon>Sphingobacteriaceae</taxon>
        <taxon>Sphingobacterium</taxon>
    </lineage>
</organism>
<sequence>MTLNQVLESEKIEEYKFDGTFLTISDIVDGMICEITFRFDNGKLRGGLYSFSPSSKQKTYDLVWEQVKKPLISKYGNPIVFENNRNLIWNLSEFRLNALFIEVDKAKLVYVTYDDPENYPN</sequence>
<proteinExistence type="predicted"/>
<keyword evidence="2" id="KW-1185">Reference proteome</keyword>
<dbReference type="RefSeq" id="WP_144036554.1">
    <property type="nucleotide sequence ID" value="NZ_FXAU01000003.1"/>
</dbReference>
<evidence type="ECO:0000313" key="1">
    <source>
        <dbReference type="EMBL" id="SMG32642.1"/>
    </source>
</evidence>
<protein>
    <submittedName>
        <fullName evidence="1">Uncharacterized protein</fullName>
    </submittedName>
</protein>
<dbReference type="EMBL" id="FXAU01000003">
    <property type="protein sequence ID" value="SMG32642.1"/>
    <property type="molecule type" value="Genomic_DNA"/>
</dbReference>
<reference evidence="1 2" key="1">
    <citation type="submission" date="2017-04" db="EMBL/GenBank/DDBJ databases">
        <authorList>
            <person name="Afonso C.L."/>
            <person name="Miller P.J."/>
            <person name="Scott M.A."/>
            <person name="Spackman E."/>
            <person name="Goraichik I."/>
            <person name="Dimitrov K.M."/>
            <person name="Suarez D.L."/>
            <person name="Swayne D.E."/>
        </authorList>
    </citation>
    <scope>NUCLEOTIDE SEQUENCE [LARGE SCALE GENOMIC DNA]</scope>
    <source>
        <strain evidence="1 2">DSM 22418</strain>
    </source>
</reference>
<dbReference type="OrthoDB" id="9850343at2"/>
<name>A0A1X7JWK3_9SPHI</name>
<dbReference type="Proteomes" id="UP000192980">
    <property type="component" value="Unassembled WGS sequence"/>
</dbReference>
<evidence type="ECO:0000313" key="2">
    <source>
        <dbReference type="Proteomes" id="UP000192980"/>
    </source>
</evidence>
<dbReference type="AlphaFoldDB" id="A0A1X7JWK3"/>
<gene>
    <name evidence="1" type="ORF">SAMN05660862_2277</name>
</gene>
<accession>A0A1X7JWK3</accession>